<evidence type="ECO:0000259" key="3">
    <source>
        <dbReference type="Pfam" id="PF00501"/>
    </source>
</evidence>
<feature type="non-terminal residue" evidence="4">
    <location>
        <position position="1"/>
    </location>
</feature>
<dbReference type="GO" id="GO:0016020">
    <property type="term" value="C:membrane"/>
    <property type="evidence" value="ECO:0007669"/>
    <property type="project" value="TreeGrafter"/>
</dbReference>
<proteinExistence type="predicted"/>
<dbReference type="GO" id="GO:0016207">
    <property type="term" value="F:4-coumarate-CoA ligase activity"/>
    <property type="evidence" value="ECO:0007669"/>
    <property type="project" value="UniProtKB-EC"/>
</dbReference>
<sequence length="97" mass="10511">GDGLQYDLPNNKKTNICTILYTSGTTSDPKGVLISNDSIITLIAGVNRVLGCVNEHLNAKDVYISHLSLAHIFDRVIEECFIFHGASIGFWSGVSNS</sequence>
<dbReference type="GO" id="GO:0004467">
    <property type="term" value="F:long-chain fatty acid-CoA ligase activity"/>
    <property type="evidence" value="ECO:0007669"/>
    <property type="project" value="TreeGrafter"/>
</dbReference>
<dbReference type="GO" id="GO:0009698">
    <property type="term" value="P:phenylpropanoid metabolic process"/>
    <property type="evidence" value="ECO:0007669"/>
    <property type="project" value="UniProtKB-ARBA"/>
</dbReference>
<dbReference type="PANTHER" id="PTHR43272">
    <property type="entry name" value="LONG-CHAIN-FATTY-ACID--COA LIGASE"/>
    <property type="match status" value="1"/>
</dbReference>
<feature type="non-terminal residue" evidence="4">
    <location>
        <position position="97"/>
    </location>
</feature>
<dbReference type="GO" id="GO:0005783">
    <property type="term" value="C:endoplasmic reticulum"/>
    <property type="evidence" value="ECO:0007669"/>
    <property type="project" value="TreeGrafter"/>
</dbReference>
<dbReference type="Pfam" id="PF00501">
    <property type="entry name" value="AMP-binding"/>
    <property type="match status" value="1"/>
</dbReference>
<dbReference type="GO" id="GO:0106290">
    <property type="term" value="F:trans-cinnamate-CoA ligase activity"/>
    <property type="evidence" value="ECO:0007669"/>
    <property type="project" value="UniProtKB-ARBA"/>
</dbReference>
<reference evidence="5" key="1">
    <citation type="journal article" date="2017" name="Nat. Commun.">
        <title>The asparagus genome sheds light on the origin and evolution of a young Y chromosome.</title>
        <authorList>
            <person name="Harkess A."/>
            <person name="Zhou J."/>
            <person name="Xu C."/>
            <person name="Bowers J.E."/>
            <person name="Van der Hulst R."/>
            <person name="Ayyampalayam S."/>
            <person name="Mercati F."/>
            <person name="Riccardi P."/>
            <person name="McKain M.R."/>
            <person name="Kakrana A."/>
            <person name="Tang H."/>
            <person name="Ray J."/>
            <person name="Groenendijk J."/>
            <person name="Arikit S."/>
            <person name="Mathioni S.M."/>
            <person name="Nakano M."/>
            <person name="Shan H."/>
            <person name="Telgmann-Rauber A."/>
            <person name="Kanno A."/>
            <person name="Yue Z."/>
            <person name="Chen H."/>
            <person name="Li W."/>
            <person name="Chen Y."/>
            <person name="Xu X."/>
            <person name="Zhang Y."/>
            <person name="Luo S."/>
            <person name="Chen H."/>
            <person name="Gao J."/>
            <person name="Mao Z."/>
            <person name="Pires J.C."/>
            <person name="Luo M."/>
            <person name="Kudrna D."/>
            <person name="Wing R.A."/>
            <person name="Meyers B.C."/>
            <person name="Yi K."/>
            <person name="Kong H."/>
            <person name="Lavrijsen P."/>
            <person name="Sunseri F."/>
            <person name="Falavigna A."/>
            <person name="Ye Y."/>
            <person name="Leebens-Mack J.H."/>
            <person name="Chen G."/>
        </authorList>
    </citation>
    <scope>NUCLEOTIDE SEQUENCE [LARGE SCALE GENOMIC DNA]</scope>
    <source>
        <strain evidence="5">cv. DH0086</strain>
    </source>
</reference>
<comment type="catalytic activity">
    <reaction evidence="2">
        <text>(E)-4-coumarate + ATP + CoA = (E)-4-coumaroyl-CoA + AMP + diphosphate</text>
        <dbReference type="Rhea" id="RHEA:19641"/>
        <dbReference type="ChEBI" id="CHEBI:12876"/>
        <dbReference type="ChEBI" id="CHEBI:30616"/>
        <dbReference type="ChEBI" id="CHEBI:33019"/>
        <dbReference type="ChEBI" id="CHEBI:57287"/>
        <dbReference type="ChEBI" id="CHEBI:85008"/>
        <dbReference type="ChEBI" id="CHEBI:456215"/>
        <dbReference type="EC" id="6.2.1.12"/>
    </reaction>
    <physiologicalReaction direction="left-to-right" evidence="2">
        <dbReference type="Rhea" id="RHEA:19642"/>
    </physiologicalReaction>
</comment>
<dbReference type="PANTHER" id="PTHR43272:SF77">
    <property type="entry name" value="AMP-DEPENDENT SYNTHETASE_LIGASE, ZINC FINGER, CCHC-TYPE-RELATED"/>
    <property type="match status" value="1"/>
</dbReference>
<accession>A0A5P1E1G7</accession>
<dbReference type="Gramene" id="ONK56431">
    <property type="protein sequence ID" value="ONK56431"/>
    <property type="gene ID" value="A4U43_C10F8620"/>
</dbReference>
<protein>
    <recommendedName>
        <fullName evidence="1">4-coumarate--CoA ligase</fullName>
        <ecNumber evidence="1">6.2.1.12</ecNumber>
    </recommendedName>
</protein>
<dbReference type="InterPro" id="IPR020845">
    <property type="entry name" value="AMP-binding_CS"/>
</dbReference>
<evidence type="ECO:0000256" key="2">
    <source>
        <dbReference type="ARBA" id="ARBA00034252"/>
    </source>
</evidence>
<dbReference type="AlphaFoldDB" id="A0A5P1E1G7"/>
<keyword evidence="5" id="KW-1185">Reference proteome</keyword>
<dbReference type="EC" id="6.2.1.12" evidence="1"/>
<evidence type="ECO:0000313" key="5">
    <source>
        <dbReference type="Proteomes" id="UP000243459"/>
    </source>
</evidence>
<dbReference type="SUPFAM" id="SSF56801">
    <property type="entry name" value="Acetyl-CoA synthetase-like"/>
    <property type="match status" value="1"/>
</dbReference>
<evidence type="ECO:0000256" key="1">
    <source>
        <dbReference type="ARBA" id="ARBA00012959"/>
    </source>
</evidence>
<gene>
    <name evidence="4" type="ORF">A4U43_C10F8620</name>
</gene>
<dbReference type="InterPro" id="IPR042099">
    <property type="entry name" value="ANL_N_sf"/>
</dbReference>
<evidence type="ECO:0000313" key="4">
    <source>
        <dbReference type="EMBL" id="ONK56431.1"/>
    </source>
</evidence>
<organism evidence="4 5">
    <name type="scientific">Asparagus officinalis</name>
    <name type="common">Garden asparagus</name>
    <dbReference type="NCBI Taxonomy" id="4686"/>
    <lineage>
        <taxon>Eukaryota</taxon>
        <taxon>Viridiplantae</taxon>
        <taxon>Streptophyta</taxon>
        <taxon>Embryophyta</taxon>
        <taxon>Tracheophyta</taxon>
        <taxon>Spermatophyta</taxon>
        <taxon>Magnoliopsida</taxon>
        <taxon>Liliopsida</taxon>
        <taxon>Asparagales</taxon>
        <taxon>Asparagaceae</taxon>
        <taxon>Asparagoideae</taxon>
        <taxon>Asparagus</taxon>
    </lineage>
</organism>
<dbReference type="EMBL" id="CM007390">
    <property type="protein sequence ID" value="ONK56431.1"/>
    <property type="molecule type" value="Genomic_DNA"/>
</dbReference>
<feature type="domain" description="AMP-dependent synthetase/ligase" evidence="3">
    <location>
        <begin position="9"/>
        <end position="93"/>
    </location>
</feature>
<dbReference type="PROSITE" id="PS00455">
    <property type="entry name" value="AMP_BINDING"/>
    <property type="match status" value="1"/>
</dbReference>
<dbReference type="Proteomes" id="UP000243459">
    <property type="component" value="Chromosome 10"/>
</dbReference>
<dbReference type="InterPro" id="IPR000873">
    <property type="entry name" value="AMP-dep_synth/lig_dom"/>
</dbReference>
<dbReference type="Gene3D" id="3.40.50.12780">
    <property type="entry name" value="N-terminal domain of ligase-like"/>
    <property type="match status" value="1"/>
</dbReference>
<name>A0A5P1E1G7_ASPOF</name>